<organism evidence="3 4">
    <name type="scientific">Sphingorhabdus lutea</name>
    <dbReference type="NCBI Taxonomy" id="1913578"/>
    <lineage>
        <taxon>Bacteria</taxon>
        <taxon>Pseudomonadati</taxon>
        <taxon>Pseudomonadota</taxon>
        <taxon>Alphaproteobacteria</taxon>
        <taxon>Sphingomonadales</taxon>
        <taxon>Sphingomonadaceae</taxon>
        <taxon>Sphingorhabdus</taxon>
    </lineage>
</organism>
<dbReference type="InterPro" id="IPR009057">
    <property type="entry name" value="Homeodomain-like_sf"/>
</dbReference>
<feature type="domain" description="HTH tetR-type" evidence="2">
    <location>
        <begin position="20"/>
        <end position="63"/>
    </location>
</feature>
<proteinExistence type="predicted"/>
<dbReference type="OrthoDB" id="2356263at2"/>
<dbReference type="InterPro" id="IPR001647">
    <property type="entry name" value="HTH_TetR"/>
</dbReference>
<dbReference type="Proteomes" id="UP000242561">
    <property type="component" value="Chromosome"/>
</dbReference>
<evidence type="ECO:0000313" key="4">
    <source>
        <dbReference type="Proteomes" id="UP000242561"/>
    </source>
</evidence>
<sequence>MNKLTKKLQSPSVERLKTEAQRLFANRGIDGVTVRDIAKAAGQKNPAAVGYHFGSKEALIRELIIDGAKIIDDRRNVLLDALEKEGGPDNISQIVDILIYPSVNLAAPGETDTYNRFLHMLTMSHNDLFYDALAGCLNSGYQRCLEHLRKLMPIKSRKIQNQRFIFLESYLGAVLSARETRLNDQSRDHATWNDKSTLDHFSATISCMLEMEHFTSNSSGL</sequence>
<dbReference type="STRING" id="1913578.LPB140_07720"/>
<dbReference type="EMBL" id="CP018154">
    <property type="protein sequence ID" value="APG62698.1"/>
    <property type="molecule type" value="Genomic_DNA"/>
</dbReference>
<dbReference type="Pfam" id="PF00440">
    <property type="entry name" value="TetR_N"/>
    <property type="match status" value="1"/>
</dbReference>
<accession>A0A1L3JC48</accession>
<keyword evidence="4" id="KW-1185">Reference proteome</keyword>
<dbReference type="Gene3D" id="1.10.357.10">
    <property type="entry name" value="Tetracycline Repressor, domain 2"/>
    <property type="match status" value="1"/>
</dbReference>
<dbReference type="PANTHER" id="PTHR30055:SF219">
    <property type="entry name" value="TRANSCRIPTIONAL REGULATORY PROTEIN"/>
    <property type="match status" value="1"/>
</dbReference>
<dbReference type="GO" id="GO:0003700">
    <property type="term" value="F:DNA-binding transcription factor activity"/>
    <property type="evidence" value="ECO:0007669"/>
    <property type="project" value="TreeGrafter"/>
</dbReference>
<dbReference type="KEGG" id="sphl:LPB140_07720"/>
<dbReference type="AlphaFoldDB" id="A0A1L3JC48"/>
<reference evidence="3 4" key="1">
    <citation type="submission" date="2016-11" db="EMBL/GenBank/DDBJ databases">
        <title>Sphingorhabdus sp. LPB0140, isolated from marine environment.</title>
        <authorList>
            <person name="Kim E."/>
            <person name="Yi H."/>
        </authorList>
    </citation>
    <scope>NUCLEOTIDE SEQUENCE [LARGE SCALE GENOMIC DNA]</scope>
    <source>
        <strain evidence="3 4">LPB0140</strain>
    </source>
</reference>
<dbReference type="SUPFAM" id="SSF46689">
    <property type="entry name" value="Homeodomain-like"/>
    <property type="match status" value="1"/>
</dbReference>
<evidence type="ECO:0000256" key="1">
    <source>
        <dbReference type="ARBA" id="ARBA00023125"/>
    </source>
</evidence>
<dbReference type="GO" id="GO:0000976">
    <property type="term" value="F:transcription cis-regulatory region binding"/>
    <property type="evidence" value="ECO:0007669"/>
    <property type="project" value="TreeGrafter"/>
</dbReference>
<dbReference type="PANTHER" id="PTHR30055">
    <property type="entry name" value="HTH-TYPE TRANSCRIPTIONAL REGULATOR RUTR"/>
    <property type="match status" value="1"/>
</dbReference>
<gene>
    <name evidence="3" type="ORF">LPB140_07720</name>
</gene>
<protein>
    <submittedName>
        <fullName evidence="3">TetR family transcriptional regulator</fullName>
    </submittedName>
</protein>
<keyword evidence="1" id="KW-0238">DNA-binding</keyword>
<evidence type="ECO:0000313" key="3">
    <source>
        <dbReference type="EMBL" id="APG62698.1"/>
    </source>
</evidence>
<dbReference type="InterPro" id="IPR050109">
    <property type="entry name" value="HTH-type_TetR-like_transc_reg"/>
</dbReference>
<dbReference type="RefSeq" id="WP_072559347.1">
    <property type="nucleotide sequence ID" value="NZ_CP018154.1"/>
</dbReference>
<evidence type="ECO:0000259" key="2">
    <source>
        <dbReference type="Pfam" id="PF00440"/>
    </source>
</evidence>
<name>A0A1L3JC48_9SPHN</name>